<dbReference type="SUPFAM" id="SSF53098">
    <property type="entry name" value="Ribonuclease H-like"/>
    <property type="match status" value="1"/>
</dbReference>
<dbReference type="STRING" id="7395.A0A1A9UKZ7"/>
<keyword evidence="6" id="KW-1185">Reference proteome</keyword>
<dbReference type="Gene3D" id="3.30.420.10">
    <property type="entry name" value="Ribonuclease H-like superfamily/Ribonuclease H"/>
    <property type="match status" value="1"/>
</dbReference>
<dbReference type="AlphaFoldDB" id="A0A1A9UKZ7"/>
<dbReference type="InterPro" id="IPR020568">
    <property type="entry name" value="Ribosomal_Su5_D2-typ_SF"/>
</dbReference>
<dbReference type="InterPro" id="IPR012162">
    <property type="entry name" value="PNPase"/>
</dbReference>
<feature type="domain" description="Exonuclease" evidence="2">
    <location>
        <begin position="208"/>
        <end position="295"/>
    </location>
</feature>
<dbReference type="InterPro" id="IPR013520">
    <property type="entry name" value="Ribonucl_H"/>
</dbReference>
<dbReference type="Gene3D" id="3.30.230.70">
    <property type="entry name" value="GHMP Kinase, N-terminal domain"/>
    <property type="match status" value="2"/>
</dbReference>
<dbReference type="GO" id="GO:0005829">
    <property type="term" value="C:cytosol"/>
    <property type="evidence" value="ECO:0007669"/>
    <property type="project" value="TreeGrafter"/>
</dbReference>
<dbReference type="GO" id="GO:0000958">
    <property type="term" value="P:mitochondrial mRNA catabolic process"/>
    <property type="evidence" value="ECO:0007669"/>
    <property type="project" value="TreeGrafter"/>
</dbReference>
<feature type="domain" description="Exoribonuclease phosphorolytic" evidence="3">
    <location>
        <begin position="3"/>
        <end position="53"/>
    </location>
</feature>
<dbReference type="EnsemblMetazoa" id="GAUT007909-RA">
    <property type="protein sequence ID" value="GAUT007909-PA"/>
    <property type="gene ID" value="GAUT007909"/>
</dbReference>
<evidence type="ECO:0000313" key="6">
    <source>
        <dbReference type="Proteomes" id="UP000078200"/>
    </source>
</evidence>
<protein>
    <recommendedName>
        <fullName evidence="7">Exonuclease domain-containing protein</fullName>
    </recommendedName>
</protein>
<organism evidence="5 6">
    <name type="scientific">Glossina austeni</name>
    <name type="common">Savannah tsetse fly</name>
    <dbReference type="NCBI Taxonomy" id="7395"/>
    <lineage>
        <taxon>Eukaryota</taxon>
        <taxon>Metazoa</taxon>
        <taxon>Ecdysozoa</taxon>
        <taxon>Arthropoda</taxon>
        <taxon>Hexapoda</taxon>
        <taxon>Insecta</taxon>
        <taxon>Pterygota</taxon>
        <taxon>Neoptera</taxon>
        <taxon>Endopterygota</taxon>
        <taxon>Diptera</taxon>
        <taxon>Brachycera</taxon>
        <taxon>Muscomorpha</taxon>
        <taxon>Hippoboscoidea</taxon>
        <taxon>Glossinidae</taxon>
        <taxon>Glossina</taxon>
    </lineage>
</organism>
<dbReference type="VEuPathDB" id="VectorBase:GAUT007909"/>
<accession>A0A1A9UKZ7</accession>
<evidence type="ECO:0000259" key="3">
    <source>
        <dbReference type="Pfam" id="PF01138"/>
    </source>
</evidence>
<dbReference type="Pfam" id="PF01138">
    <property type="entry name" value="RNase_PH"/>
    <property type="match status" value="1"/>
</dbReference>
<evidence type="ECO:0000256" key="1">
    <source>
        <dbReference type="ARBA" id="ARBA00022884"/>
    </source>
</evidence>
<sequence length="316" mass="36139">MPLVVDYRLKNAASGRMNFMRRQLGPSEKEISSARLIDRSIRPLFPLDYRTETHHEAASAALSLSDIPWNGLIGAVRLGLCDGEIVINPTRRELKNSQLDLVVSATEQNLVVMLDDKGNVVLQQDLLKAIKQGTHEVYHIVQELDRLQRTFGKEKRPREPSQTNQMPADVIEAVRSMGEMRLPQTDNNNSSSKTSKSKLLQQTYDYVICVDFEATCWENQAPSRWREFEIIEFPAVLVNLKTGKIEVEFRKYIMPIESPKLNAFCTKLTGSAQKTVDNSIPLQTALMMFQEWLRKELRARHLSLPKMTKHNKLCLC</sequence>
<keyword evidence="1" id="KW-0694">RNA-binding</keyword>
<dbReference type="Pfam" id="PF00929">
    <property type="entry name" value="RNase_T"/>
    <property type="match status" value="1"/>
</dbReference>
<dbReference type="Pfam" id="PF03725">
    <property type="entry name" value="RNase_PH_C"/>
    <property type="match status" value="1"/>
</dbReference>
<dbReference type="SUPFAM" id="SSF54211">
    <property type="entry name" value="Ribosomal protein S5 domain 2-like"/>
    <property type="match status" value="1"/>
</dbReference>
<evidence type="ECO:0000259" key="2">
    <source>
        <dbReference type="Pfam" id="PF00929"/>
    </source>
</evidence>
<dbReference type="GO" id="GO:0000965">
    <property type="term" value="P:mitochondrial RNA 3'-end processing"/>
    <property type="evidence" value="ECO:0007669"/>
    <property type="project" value="TreeGrafter"/>
</dbReference>
<name>A0A1A9UKZ7_GLOAU</name>
<evidence type="ECO:0000259" key="4">
    <source>
        <dbReference type="Pfam" id="PF03725"/>
    </source>
</evidence>
<dbReference type="GO" id="GO:0004654">
    <property type="term" value="F:polyribonucleotide nucleotidyltransferase activity"/>
    <property type="evidence" value="ECO:0007669"/>
    <property type="project" value="InterPro"/>
</dbReference>
<evidence type="ECO:0000313" key="5">
    <source>
        <dbReference type="EnsemblMetazoa" id="GAUT007909-PA"/>
    </source>
</evidence>
<dbReference type="SUPFAM" id="SSF55666">
    <property type="entry name" value="Ribonuclease PH domain 2-like"/>
    <property type="match status" value="1"/>
</dbReference>
<dbReference type="PANTHER" id="PTHR11252">
    <property type="entry name" value="POLYRIBONUCLEOTIDE NUCLEOTIDYLTRANSFERASE"/>
    <property type="match status" value="1"/>
</dbReference>
<dbReference type="InterPro" id="IPR027408">
    <property type="entry name" value="PNPase/RNase_PH_dom_sf"/>
</dbReference>
<dbReference type="InterPro" id="IPR047201">
    <property type="entry name" value="ERI-1_3'hExo-like"/>
</dbReference>
<reference evidence="5" key="1">
    <citation type="submission" date="2020-05" db="UniProtKB">
        <authorList>
            <consortium name="EnsemblMetazoa"/>
        </authorList>
    </citation>
    <scope>IDENTIFICATION</scope>
    <source>
        <strain evidence="5">TTRI</strain>
    </source>
</reference>
<dbReference type="InterPro" id="IPR012337">
    <property type="entry name" value="RNaseH-like_sf"/>
</dbReference>
<proteinExistence type="predicted"/>
<evidence type="ECO:0008006" key="7">
    <source>
        <dbReference type="Google" id="ProtNLM"/>
    </source>
</evidence>
<dbReference type="InterPro" id="IPR015847">
    <property type="entry name" value="ExoRNase_PH_dom2"/>
</dbReference>
<dbReference type="GO" id="GO:0005739">
    <property type="term" value="C:mitochondrion"/>
    <property type="evidence" value="ECO:0007669"/>
    <property type="project" value="TreeGrafter"/>
</dbReference>
<dbReference type="InterPro" id="IPR036345">
    <property type="entry name" value="ExoRNase_PH_dom2_sf"/>
</dbReference>
<dbReference type="GO" id="GO:0000175">
    <property type="term" value="F:3'-5'-RNA exonuclease activity"/>
    <property type="evidence" value="ECO:0007669"/>
    <property type="project" value="InterPro"/>
</dbReference>
<dbReference type="Proteomes" id="UP000078200">
    <property type="component" value="Unassembled WGS sequence"/>
</dbReference>
<dbReference type="InterPro" id="IPR036397">
    <property type="entry name" value="RNaseH_sf"/>
</dbReference>
<dbReference type="CDD" id="cd06133">
    <property type="entry name" value="ERI-1_3'hExo_like"/>
    <property type="match status" value="1"/>
</dbReference>
<dbReference type="InterPro" id="IPR001247">
    <property type="entry name" value="ExoRNase_PH_dom1"/>
</dbReference>
<feature type="domain" description="Exoribonuclease phosphorolytic" evidence="4">
    <location>
        <begin position="72"/>
        <end position="134"/>
    </location>
</feature>
<dbReference type="PANTHER" id="PTHR11252:SF0">
    <property type="entry name" value="POLYRIBONUCLEOTIDE NUCLEOTIDYLTRANSFERASE 1, MITOCHONDRIAL"/>
    <property type="match status" value="1"/>
</dbReference>
<dbReference type="GO" id="GO:0003723">
    <property type="term" value="F:RNA binding"/>
    <property type="evidence" value="ECO:0007669"/>
    <property type="project" value="UniProtKB-KW"/>
</dbReference>